<dbReference type="PANTHER" id="PTHR43280:SF2">
    <property type="entry name" value="HTH-TYPE TRANSCRIPTIONAL REGULATOR EXSA"/>
    <property type="match status" value="1"/>
</dbReference>
<organism evidence="5 6">
    <name type="scientific">Flagellimonas aurea</name>
    <dbReference type="NCBI Taxonomy" id="2915619"/>
    <lineage>
        <taxon>Bacteria</taxon>
        <taxon>Pseudomonadati</taxon>
        <taxon>Bacteroidota</taxon>
        <taxon>Flavobacteriia</taxon>
        <taxon>Flavobacteriales</taxon>
        <taxon>Flavobacteriaceae</taxon>
        <taxon>Flagellimonas</taxon>
    </lineage>
</organism>
<evidence type="ECO:0000313" key="6">
    <source>
        <dbReference type="Proteomes" id="UP000664044"/>
    </source>
</evidence>
<evidence type="ECO:0000259" key="4">
    <source>
        <dbReference type="PROSITE" id="PS01124"/>
    </source>
</evidence>
<evidence type="ECO:0000256" key="2">
    <source>
        <dbReference type="ARBA" id="ARBA00023125"/>
    </source>
</evidence>
<dbReference type="PANTHER" id="PTHR43280">
    <property type="entry name" value="ARAC-FAMILY TRANSCRIPTIONAL REGULATOR"/>
    <property type="match status" value="1"/>
</dbReference>
<proteinExistence type="predicted"/>
<comment type="caution">
    <text evidence="5">The sequence shown here is derived from an EMBL/GenBank/DDBJ whole genome shotgun (WGS) entry which is preliminary data.</text>
</comment>
<keyword evidence="3" id="KW-0804">Transcription</keyword>
<dbReference type="Pfam" id="PF12833">
    <property type="entry name" value="HTH_18"/>
    <property type="match status" value="1"/>
</dbReference>
<evidence type="ECO:0000313" key="5">
    <source>
        <dbReference type="EMBL" id="MBO0354614.1"/>
    </source>
</evidence>
<dbReference type="InterPro" id="IPR009057">
    <property type="entry name" value="Homeodomain-like_sf"/>
</dbReference>
<dbReference type="EMBL" id="JAFLNL010000005">
    <property type="protein sequence ID" value="MBO0354614.1"/>
    <property type="molecule type" value="Genomic_DNA"/>
</dbReference>
<keyword evidence="2" id="KW-0238">DNA-binding</keyword>
<protein>
    <submittedName>
        <fullName evidence="5">Helix-turn-helix transcriptional regulator</fullName>
    </submittedName>
</protein>
<dbReference type="InterPro" id="IPR018060">
    <property type="entry name" value="HTH_AraC"/>
</dbReference>
<gene>
    <name evidence="5" type="ORF">J0656_11360</name>
</gene>
<sequence>MNVVSYSPQEPFDSFFRECYYIHLGKEKANRRIPVIDDCCYDFVFFKETKGVFHFGRDHNCTPIDSRIFTIHDVTPPYRIEAADSLTFFTIKLQPWANAYFFSTLQDSGVVDISHLDANLISFHEQVFRTNEVTEKFSLAEEFMTQNTMEPTPSMALVRDICEYIYAKQGKVTVNELSHQFERSRQYLGKTFKKEVMYSLKRFIVTVRILDLVKFKAKNPDISLTELSYDYGYFDQPHFINDFKKICGVAPQQFFNNLPEFLMRHQ</sequence>
<dbReference type="SUPFAM" id="SSF46689">
    <property type="entry name" value="Homeodomain-like"/>
    <property type="match status" value="1"/>
</dbReference>
<evidence type="ECO:0000256" key="3">
    <source>
        <dbReference type="ARBA" id="ARBA00023163"/>
    </source>
</evidence>
<name>A0ABS3G5D0_9FLAO</name>
<dbReference type="PROSITE" id="PS01124">
    <property type="entry name" value="HTH_ARAC_FAMILY_2"/>
    <property type="match status" value="1"/>
</dbReference>
<dbReference type="Proteomes" id="UP000664044">
    <property type="component" value="Unassembled WGS sequence"/>
</dbReference>
<feature type="domain" description="HTH araC/xylS-type" evidence="4">
    <location>
        <begin position="159"/>
        <end position="257"/>
    </location>
</feature>
<reference evidence="5 6" key="1">
    <citation type="submission" date="2021-03" db="EMBL/GenBank/DDBJ databases">
        <title>Muricauda lutimaris sp. nov. and Muricauda ruestringensis sp. nov, two marine members of the Flavobacteriaceae isolated from deep sea sediments of Western Pacific.</title>
        <authorList>
            <person name="Zhao S."/>
            <person name="Liu R."/>
        </authorList>
    </citation>
    <scope>NUCLEOTIDE SEQUENCE [LARGE SCALE GENOMIC DNA]</scope>
    <source>
        <strain evidence="5 6">BC31-1-A7</strain>
    </source>
</reference>
<dbReference type="RefSeq" id="WP_207033831.1">
    <property type="nucleotide sequence ID" value="NZ_JAFLNL010000005.1"/>
</dbReference>
<accession>A0ABS3G5D0</accession>
<dbReference type="SMART" id="SM00342">
    <property type="entry name" value="HTH_ARAC"/>
    <property type="match status" value="1"/>
</dbReference>
<keyword evidence="1" id="KW-0805">Transcription regulation</keyword>
<evidence type="ECO:0000256" key="1">
    <source>
        <dbReference type="ARBA" id="ARBA00023015"/>
    </source>
</evidence>
<dbReference type="Gene3D" id="1.10.10.60">
    <property type="entry name" value="Homeodomain-like"/>
    <property type="match status" value="1"/>
</dbReference>
<keyword evidence="6" id="KW-1185">Reference proteome</keyword>